<evidence type="ECO:0000313" key="7">
    <source>
        <dbReference type="Proteomes" id="UP000326939"/>
    </source>
</evidence>
<organism evidence="6 7">
    <name type="scientific">Salix brachista</name>
    <dbReference type="NCBI Taxonomy" id="2182728"/>
    <lineage>
        <taxon>Eukaryota</taxon>
        <taxon>Viridiplantae</taxon>
        <taxon>Streptophyta</taxon>
        <taxon>Embryophyta</taxon>
        <taxon>Tracheophyta</taxon>
        <taxon>Spermatophyta</taxon>
        <taxon>Magnoliopsida</taxon>
        <taxon>eudicotyledons</taxon>
        <taxon>Gunneridae</taxon>
        <taxon>Pentapetalae</taxon>
        <taxon>rosids</taxon>
        <taxon>fabids</taxon>
        <taxon>Malpighiales</taxon>
        <taxon>Salicaceae</taxon>
        <taxon>Saliceae</taxon>
        <taxon>Salix</taxon>
    </lineage>
</organism>
<dbReference type="SMART" id="SM00547">
    <property type="entry name" value="ZnF_RBZ"/>
    <property type="match status" value="2"/>
</dbReference>
<evidence type="ECO:0000256" key="2">
    <source>
        <dbReference type="ARBA" id="ARBA00022771"/>
    </source>
</evidence>
<dbReference type="PROSITE" id="PS01358">
    <property type="entry name" value="ZF_RANBP2_1"/>
    <property type="match status" value="2"/>
</dbReference>
<dbReference type="InterPro" id="IPR036443">
    <property type="entry name" value="Znf_RanBP2_sf"/>
</dbReference>
<dbReference type="SUPFAM" id="SSF90209">
    <property type="entry name" value="Ran binding protein zinc finger-like"/>
    <property type="match status" value="2"/>
</dbReference>
<proteinExistence type="predicted"/>
<dbReference type="EMBL" id="VDCV01000006">
    <property type="protein sequence ID" value="KAB5552574.1"/>
    <property type="molecule type" value="Genomic_DNA"/>
</dbReference>
<dbReference type="GO" id="GO:0008270">
    <property type="term" value="F:zinc ion binding"/>
    <property type="evidence" value="ECO:0007669"/>
    <property type="project" value="UniProtKB-KW"/>
</dbReference>
<accession>A0A5N5MBK8</accession>
<keyword evidence="7" id="KW-1185">Reference proteome</keyword>
<feature type="domain" description="RanBP2-type" evidence="5">
    <location>
        <begin position="138"/>
        <end position="169"/>
    </location>
</feature>
<protein>
    <recommendedName>
        <fullName evidence="5">RanBP2-type domain-containing protein</fullName>
    </recommendedName>
</protein>
<dbReference type="PROSITE" id="PS50199">
    <property type="entry name" value="ZF_RANBP2_2"/>
    <property type="match status" value="2"/>
</dbReference>
<dbReference type="PANTHER" id="PTHR23111:SF41">
    <property type="entry name" value="ZINC FINGER RAN-BINDING DOMAIN-CONTAINING PROTEIN 2-LIKE"/>
    <property type="match status" value="1"/>
</dbReference>
<dbReference type="Gene3D" id="4.10.1060.10">
    <property type="entry name" value="Zinc finger, RanBP2-type"/>
    <property type="match status" value="2"/>
</dbReference>
<keyword evidence="3" id="KW-0862">Zinc</keyword>
<keyword evidence="2 4" id="KW-0863">Zinc-finger</keyword>
<evidence type="ECO:0000313" key="6">
    <source>
        <dbReference type="EMBL" id="KAB5552574.1"/>
    </source>
</evidence>
<dbReference type="Pfam" id="PF00641">
    <property type="entry name" value="Zn_ribbon_RanBP"/>
    <property type="match status" value="2"/>
</dbReference>
<comment type="caution">
    <text evidence="6">The sequence shown here is derived from an EMBL/GenBank/DDBJ whole genome shotgun (WGS) entry which is preliminary data.</text>
</comment>
<evidence type="ECO:0000256" key="3">
    <source>
        <dbReference type="ARBA" id="ARBA00022833"/>
    </source>
</evidence>
<keyword evidence="1" id="KW-0479">Metal-binding</keyword>
<dbReference type="GO" id="GO:0005737">
    <property type="term" value="C:cytoplasm"/>
    <property type="evidence" value="ECO:0007669"/>
    <property type="project" value="TreeGrafter"/>
</dbReference>
<evidence type="ECO:0000259" key="5">
    <source>
        <dbReference type="PROSITE" id="PS50199"/>
    </source>
</evidence>
<dbReference type="PANTHER" id="PTHR23111">
    <property type="entry name" value="ZINC FINGER PROTEIN"/>
    <property type="match status" value="1"/>
</dbReference>
<dbReference type="GO" id="GO:0003729">
    <property type="term" value="F:mRNA binding"/>
    <property type="evidence" value="ECO:0007669"/>
    <property type="project" value="TreeGrafter"/>
</dbReference>
<gene>
    <name evidence="6" type="ORF">DKX38_009885</name>
</gene>
<feature type="domain" description="RanBP2-type" evidence="5">
    <location>
        <begin position="93"/>
        <end position="123"/>
    </location>
</feature>
<reference evidence="7" key="1">
    <citation type="journal article" date="2019" name="Gigascience">
        <title>De novo genome assembly of the endangered Acer yangbiense, a plant species with extremely small populations endemic to Yunnan Province, China.</title>
        <authorList>
            <person name="Yang J."/>
            <person name="Wariss H.M."/>
            <person name="Tao L."/>
            <person name="Zhang R."/>
            <person name="Yun Q."/>
            <person name="Hollingsworth P."/>
            <person name="Dao Z."/>
            <person name="Luo G."/>
            <person name="Guo H."/>
            <person name="Ma Y."/>
            <person name="Sun W."/>
        </authorList>
    </citation>
    <scope>NUCLEOTIDE SEQUENCE [LARGE SCALE GENOMIC DNA]</scope>
    <source>
        <strain evidence="7">cv. br00</strain>
    </source>
</reference>
<name>A0A5N5MBK8_9ROSI</name>
<sequence length="281" mass="31793">MKSDLLKSCVQTHVELPSSQSWMIRSSPAGIKYKEEKNLALDVHYKEPIPDAKLHMFVRPTSLVNHVYLDYIKPPRVKASSQVGFMRDRMSWTAGGDWMCSACQHQNFKKREMCQRCGYPKYGGPDPATYICNATKVLAGDWYCTAMNCQAHNYASRSSCYSCGALKNDHAAGGYGSNAYGSDGSDPPGWKTGDWVCTSKRIKSCHKEIGLDIDGRTFYWTDSDVEYIIMLAGWNALNAEHRGINTVVDINKKLRLQRQRRSSLLMTLTSPPMPSIFWFQF</sequence>
<evidence type="ECO:0000256" key="4">
    <source>
        <dbReference type="PROSITE-ProRule" id="PRU00322"/>
    </source>
</evidence>
<evidence type="ECO:0000256" key="1">
    <source>
        <dbReference type="ARBA" id="ARBA00022723"/>
    </source>
</evidence>
<dbReference type="AlphaFoldDB" id="A0A5N5MBK8"/>
<dbReference type="Proteomes" id="UP000326939">
    <property type="component" value="Chromosome 6"/>
</dbReference>
<dbReference type="InterPro" id="IPR001876">
    <property type="entry name" value="Znf_RanBP2"/>
</dbReference>